<evidence type="ECO:0000256" key="7">
    <source>
        <dbReference type="SAM" id="MobiDB-lite"/>
    </source>
</evidence>
<evidence type="ECO:0000256" key="2">
    <source>
        <dbReference type="ARBA" id="ARBA00022723"/>
    </source>
</evidence>
<dbReference type="GO" id="GO:0046872">
    <property type="term" value="F:metal ion binding"/>
    <property type="evidence" value="ECO:0007669"/>
    <property type="project" value="UniProtKB-KW"/>
</dbReference>
<dbReference type="EMBL" id="JBJQND010000016">
    <property type="protein sequence ID" value="KAL3846488.1"/>
    <property type="molecule type" value="Genomic_DNA"/>
</dbReference>
<feature type="signal peptide" evidence="6">
    <location>
        <begin position="1"/>
        <end position="24"/>
    </location>
</feature>
<dbReference type="SUPFAM" id="SSF51316">
    <property type="entry name" value="Mss4-like"/>
    <property type="match status" value="1"/>
</dbReference>
<keyword evidence="4 6" id="KW-0560">Oxidoreductase</keyword>
<gene>
    <name evidence="9" type="ORF">ACJMK2_017473</name>
</gene>
<comment type="function">
    <text evidence="6">Methionine-sulfoxide reductase that specifically reduces methionine (R)-sulfoxide back to methionine. While in many cases methionine oxidation is the result of random oxidation following oxidative stress, methionine oxidation is also a post-translational modification that takes place on specific residues.</text>
</comment>
<protein>
    <recommendedName>
        <fullName evidence="6">Peptide-methionine (R)-S-oxide reductase</fullName>
        <ecNumber evidence="6">1.8.4.12</ecNumber>
    </recommendedName>
</protein>
<evidence type="ECO:0000313" key="9">
    <source>
        <dbReference type="EMBL" id="KAL3846488.1"/>
    </source>
</evidence>
<dbReference type="EMBL" id="JBJQND010000016">
    <property type="protein sequence ID" value="KAL3846491.1"/>
    <property type="molecule type" value="Genomic_DNA"/>
</dbReference>
<feature type="region of interest" description="Disordered" evidence="7">
    <location>
        <begin position="181"/>
        <end position="202"/>
    </location>
</feature>
<dbReference type="Pfam" id="PF01641">
    <property type="entry name" value="SelR"/>
    <property type="match status" value="1"/>
</dbReference>
<keyword evidence="6" id="KW-0732">Signal</keyword>
<dbReference type="NCBIfam" id="TIGR00357">
    <property type="entry name" value="peptide-methionine (R)-S-oxide reductase MsrB"/>
    <property type="match status" value="1"/>
</dbReference>
<comment type="cofactor">
    <cofactor evidence="6">
        <name>Zn(2+)</name>
        <dbReference type="ChEBI" id="CHEBI:29105"/>
    </cofactor>
    <text evidence="6">Binds 1 zinc ion per subunit.</text>
</comment>
<dbReference type="PANTHER" id="PTHR10173:SF52">
    <property type="entry name" value="METHIONINE-R-SULFOXIDE REDUCTASE B1"/>
    <property type="match status" value="1"/>
</dbReference>
<evidence type="ECO:0000256" key="3">
    <source>
        <dbReference type="ARBA" id="ARBA00022833"/>
    </source>
</evidence>
<dbReference type="Proteomes" id="UP001634394">
    <property type="component" value="Unassembled WGS sequence"/>
</dbReference>
<dbReference type="InterPro" id="IPR011057">
    <property type="entry name" value="Mss4-like_sf"/>
</dbReference>
<organism evidence="9 10">
    <name type="scientific">Sinanodonta woodiana</name>
    <name type="common">Chinese pond mussel</name>
    <name type="synonym">Anodonta woodiana</name>
    <dbReference type="NCBI Taxonomy" id="1069815"/>
    <lineage>
        <taxon>Eukaryota</taxon>
        <taxon>Metazoa</taxon>
        <taxon>Spiralia</taxon>
        <taxon>Lophotrochozoa</taxon>
        <taxon>Mollusca</taxon>
        <taxon>Bivalvia</taxon>
        <taxon>Autobranchia</taxon>
        <taxon>Heteroconchia</taxon>
        <taxon>Palaeoheterodonta</taxon>
        <taxon>Unionida</taxon>
        <taxon>Unionoidea</taxon>
        <taxon>Unionidae</taxon>
        <taxon>Unioninae</taxon>
        <taxon>Sinanodonta</taxon>
    </lineage>
</organism>
<dbReference type="PANTHER" id="PTHR10173">
    <property type="entry name" value="METHIONINE SULFOXIDE REDUCTASE"/>
    <property type="match status" value="1"/>
</dbReference>
<reference evidence="9 10" key="1">
    <citation type="submission" date="2024-11" db="EMBL/GenBank/DDBJ databases">
        <title>Chromosome-level genome assembly of the freshwater bivalve Anodonta woodiana.</title>
        <authorList>
            <person name="Chen X."/>
        </authorList>
    </citation>
    <scope>NUCLEOTIDE SEQUENCE [LARGE SCALE GENOMIC DNA]</scope>
    <source>
        <strain evidence="9">MN2024</strain>
        <tissue evidence="9">Gills</tissue>
    </source>
</reference>
<dbReference type="Gene3D" id="2.170.150.20">
    <property type="entry name" value="Peptide methionine sulfoxide reductase"/>
    <property type="match status" value="1"/>
</dbReference>
<evidence type="ECO:0000259" key="8">
    <source>
        <dbReference type="PROSITE" id="PS51790"/>
    </source>
</evidence>
<evidence type="ECO:0000256" key="1">
    <source>
        <dbReference type="ARBA" id="ARBA00007174"/>
    </source>
</evidence>
<evidence type="ECO:0000256" key="6">
    <source>
        <dbReference type="RuleBase" id="RU365044"/>
    </source>
</evidence>
<evidence type="ECO:0000313" key="10">
    <source>
        <dbReference type="Proteomes" id="UP001634394"/>
    </source>
</evidence>
<dbReference type="GO" id="GO:0006979">
    <property type="term" value="P:response to oxidative stress"/>
    <property type="evidence" value="ECO:0007669"/>
    <property type="project" value="UniProtKB-ARBA"/>
</dbReference>
<evidence type="ECO:0000256" key="5">
    <source>
        <dbReference type="ARBA" id="ARBA00048488"/>
    </source>
</evidence>
<comment type="caution">
    <text evidence="9">The sequence shown here is derived from an EMBL/GenBank/DDBJ whole genome shotgun (WGS) entry which is preliminary data.</text>
</comment>
<comment type="similarity">
    <text evidence="1 6">Belongs to the MsrB Met sulfoxide reductase family.</text>
</comment>
<proteinExistence type="inferred from homology"/>
<dbReference type="EC" id="1.8.4.12" evidence="6"/>
<feature type="chain" id="PRO_5044523825" description="Peptide-methionine (R)-S-oxide reductase" evidence="6">
    <location>
        <begin position="25"/>
        <end position="202"/>
    </location>
</feature>
<name>A0ABD3UD76_SINWO</name>
<dbReference type="EMBL" id="JBJQND010000016">
    <property type="protein sequence ID" value="KAL3846490.1"/>
    <property type="molecule type" value="Genomic_DNA"/>
</dbReference>
<dbReference type="AlphaFoldDB" id="A0ABD3UD76"/>
<dbReference type="InterPro" id="IPR002579">
    <property type="entry name" value="Met_Sox_Rdtase_MsrB_dom"/>
</dbReference>
<dbReference type="HAMAP" id="MF_01400">
    <property type="entry name" value="MsrB"/>
    <property type="match status" value="1"/>
</dbReference>
<feature type="domain" description="MsrB" evidence="8">
    <location>
        <begin position="51"/>
        <end position="173"/>
    </location>
</feature>
<dbReference type="PROSITE" id="PS51790">
    <property type="entry name" value="MSRB"/>
    <property type="match status" value="1"/>
</dbReference>
<keyword evidence="2 6" id="KW-0479">Metal-binding</keyword>
<sequence>MRSNTWLLVFFLVAWMNILHLISAKKEESPVIKKLKESCKETGTCPVTFPKEELKDRLTPVQYRVTQEKGTERPFSGKYVDWRHEGVYTCVVCGNKLFSSDTKFDSSCGWPSFSDVMNSKSITLVDDTSHGMRRVEVTCSYCGAHLGHVFRDGPPPTGLRYCINSAAVNFISSNEIENLKNSQLSGEPENHPEKQTKIKSEL</sequence>
<dbReference type="FunFam" id="2.170.150.20:FF:000001">
    <property type="entry name" value="Peptide methionine sulfoxide reductase MsrB"/>
    <property type="match status" value="1"/>
</dbReference>
<feature type="compositionally biased region" description="Basic and acidic residues" evidence="7">
    <location>
        <begin position="188"/>
        <end position="202"/>
    </location>
</feature>
<keyword evidence="3 6" id="KW-0862">Zinc</keyword>
<accession>A0ABD3UD76</accession>
<evidence type="ECO:0000256" key="4">
    <source>
        <dbReference type="ARBA" id="ARBA00023002"/>
    </source>
</evidence>
<keyword evidence="10" id="KW-1185">Reference proteome</keyword>
<dbReference type="EMBL" id="JBJQND010000016">
    <property type="protein sequence ID" value="KAL3846489.1"/>
    <property type="molecule type" value="Genomic_DNA"/>
</dbReference>
<comment type="catalytic activity">
    <reaction evidence="5 6">
        <text>L-methionyl-[protein] + [thioredoxin]-disulfide + H2O = L-methionyl-(R)-S-oxide-[protein] + [thioredoxin]-dithiol</text>
        <dbReference type="Rhea" id="RHEA:24164"/>
        <dbReference type="Rhea" id="RHEA-COMP:10698"/>
        <dbReference type="Rhea" id="RHEA-COMP:10700"/>
        <dbReference type="Rhea" id="RHEA-COMP:12313"/>
        <dbReference type="Rhea" id="RHEA-COMP:12314"/>
        <dbReference type="ChEBI" id="CHEBI:15377"/>
        <dbReference type="ChEBI" id="CHEBI:16044"/>
        <dbReference type="ChEBI" id="CHEBI:29950"/>
        <dbReference type="ChEBI" id="CHEBI:45764"/>
        <dbReference type="ChEBI" id="CHEBI:50058"/>
        <dbReference type="EC" id="1.8.4.12"/>
    </reaction>
</comment>
<dbReference type="InterPro" id="IPR028427">
    <property type="entry name" value="Met_Sox_Rdtase_MsrB"/>
</dbReference>
<dbReference type="GO" id="GO:0033743">
    <property type="term" value="F:peptide-methionine (R)-S-oxide reductase activity"/>
    <property type="evidence" value="ECO:0007669"/>
    <property type="project" value="UniProtKB-EC"/>
</dbReference>